<reference evidence="5 6" key="1">
    <citation type="submission" date="2019-12" db="EMBL/GenBank/DDBJ databases">
        <title>Genomic-based taxomic classification of the family Erythrobacteraceae.</title>
        <authorList>
            <person name="Xu L."/>
        </authorList>
    </citation>
    <scope>NUCLEOTIDE SEQUENCE [LARGE SCALE GENOMIC DNA]</scope>
    <source>
        <strain evidence="5 6">H32</strain>
    </source>
</reference>
<keyword evidence="6" id="KW-1185">Reference proteome</keyword>
<dbReference type="EMBL" id="WTYO01000002">
    <property type="protein sequence ID" value="MXO68441.1"/>
    <property type="molecule type" value="Genomic_DNA"/>
</dbReference>
<evidence type="ECO:0000259" key="4">
    <source>
        <dbReference type="PROSITE" id="PS51118"/>
    </source>
</evidence>
<organism evidence="5 6">
    <name type="scientific">Pelagerythrobacter marinus</name>
    <dbReference type="NCBI Taxonomy" id="538382"/>
    <lineage>
        <taxon>Bacteria</taxon>
        <taxon>Pseudomonadati</taxon>
        <taxon>Pseudomonadota</taxon>
        <taxon>Alphaproteobacteria</taxon>
        <taxon>Sphingomonadales</taxon>
        <taxon>Erythrobacteraceae</taxon>
        <taxon>Pelagerythrobacter</taxon>
    </lineage>
</organism>
<comment type="caution">
    <text evidence="5">The sequence shown here is derived from an EMBL/GenBank/DDBJ whole genome shotgun (WGS) entry which is preliminary data.</text>
</comment>
<dbReference type="PANTHER" id="PTHR33204:SF18">
    <property type="entry name" value="TRANSCRIPTIONAL REGULATORY PROTEIN"/>
    <property type="match status" value="1"/>
</dbReference>
<dbReference type="InterPro" id="IPR036390">
    <property type="entry name" value="WH_DNA-bd_sf"/>
</dbReference>
<evidence type="ECO:0000313" key="5">
    <source>
        <dbReference type="EMBL" id="MXO68441.1"/>
    </source>
</evidence>
<dbReference type="InterPro" id="IPR011991">
    <property type="entry name" value="ArsR-like_HTH"/>
</dbReference>
<name>A0ABW9UUA6_9SPHN</name>
<dbReference type="SUPFAM" id="SSF46785">
    <property type="entry name" value="Winged helix' DNA-binding domain"/>
    <property type="match status" value="1"/>
</dbReference>
<evidence type="ECO:0000313" key="6">
    <source>
        <dbReference type="Proteomes" id="UP000444401"/>
    </source>
</evidence>
<keyword evidence="1" id="KW-0805">Transcription regulation</keyword>
<keyword evidence="3" id="KW-0804">Transcription</keyword>
<protein>
    <submittedName>
        <fullName evidence="5">Transcriptional regulator</fullName>
    </submittedName>
</protein>
<accession>A0ABW9UUA6</accession>
<feature type="domain" description="HTH hxlR-type" evidence="4">
    <location>
        <begin position="22"/>
        <end position="120"/>
    </location>
</feature>
<sequence length="236" mass="25478">MKLQKETKENQAIHGKWYRDACGTAFAMELVGERWSLLIVRELMFGPLRFSDIRASLPGISAKVLTERLASLEEASVLEKRQLPPPGKAQVYELTRWGYAAEPLIQEAGRWAAQSSAHDPRLPLSAVSLMLSLRTMVDKSRVGGVAGAVGFAIGGDRFVAEPREGELPIRRDQAVGDGADGVDALFRAPDAAVVAAGLYAGVPWEDLERDAGLAIEGDRALALEFASLFALPPKLA</sequence>
<dbReference type="InterPro" id="IPR036388">
    <property type="entry name" value="WH-like_DNA-bd_sf"/>
</dbReference>
<dbReference type="InterPro" id="IPR002577">
    <property type="entry name" value="HTH_HxlR"/>
</dbReference>
<evidence type="ECO:0000256" key="2">
    <source>
        <dbReference type="ARBA" id="ARBA00023125"/>
    </source>
</evidence>
<gene>
    <name evidence="5" type="ORF">GRI72_06335</name>
</gene>
<proteinExistence type="predicted"/>
<keyword evidence="2" id="KW-0238">DNA-binding</keyword>
<dbReference type="Pfam" id="PF01638">
    <property type="entry name" value="HxlR"/>
    <property type="match status" value="1"/>
</dbReference>
<dbReference type="Proteomes" id="UP000444401">
    <property type="component" value="Unassembled WGS sequence"/>
</dbReference>
<evidence type="ECO:0000256" key="3">
    <source>
        <dbReference type="ARBA" id="ARBA00023163"/>
    </source>
</evidence>
<dbReference type="PROSITE" id="PS51118">
    <property type="entry name" value="HTH_HXLR"/>
    <property type="match status" value="1"/>
</dbReference>
<dbReference type="PANTHER" id="PTHR33204">
    <property type="entry name" value="TRANSCRIPTIONAL REGULATOR, MARR FAMILY"/>
    <property type="match status" value="1"/>
</dbReference>
<dbReference type="Gene3D" id="1.10.10.10">
    <property type="entry name" value="Winged helix-like DNA-binding domain superfamily/Winged helix DNA-binding domain"/>
    <property type="match status" value="1"/>
</dbReference>
<dbReference type="RefSeq" id="WP_160733074.1">
    <property type="nucleotide sequence ID" value="NZ_WTYO01000002.1"/>
</dbReference>
<dbReference type="CDD" id="cd00090">
    <property type="entry name" value="HTH_ARSR"/>
    <property type="match status" value="1"/>
</dbReference>
<evidence type="ECO:0000256" key="1">
    <source>
        <dbReference type="ARBA" id="ARBA00023015"/>
    </source>
</evidence>